<comment type="pathway">
    <text evidence="2">Amino-acid biosynthesis; L-arginine biosynthesis; L-arginine from L-ornithine and carbamoyl phosphate: step 1/3.</text>
</comment>
<feature type="domain" description="Aspartate/ornithine carbamoyltransferase Asp/Orn-binding" evidence="8">
    <location>
        <begin position="156"/>
        <end position="301"/>
    </location>
</feature>
<comment type="catalytic activity">
    <reaction evidence="6 7">
        <text>carbamoyl phosphate + L-ornithine = L-citrulline + phosphate + H(+)</text>
        <dbReference type="Rhea" id="RHEA:19513"/>
        <dbReference type="ChEBI" id="CHEBI:15378"/>
        <dbReference type="ChEBI" id="CHEBI:43474"/>
        <dbReference type="ChEBI" id="CHEBI:46911"/>
        <dbReference type="ChEBI" id="CHEBI:57743"/>
        <dbReference type="ChEBI" id="CHEBI:58228"/>
        <dbReference type="EC" id="2.1.3.3"/>
    </reaction>
</comment>
<evidence type="ECO:0000313" key="10">
    <source>
        <dbReference type="EMBL" id="NIJ22959.1"/>
    </source>
</evidence>
<protein>
    <recommendedName>
        <fullName evidence="4 7">Ornithine carbamoyltransferase</fullName>
        <shortName evidence="7">OTCase</shortName>
        <ecNumber evidence="4 7">2.1.3.3</ecNumber>
    </recommendedName>
</protein>
<feature type="binding site" evidence="7">
    <location>
        <position position="224"/>
    </location>
    <ligand>
        <name>L-ornithine</name>
        <dbReference type="ChEBI" id="CHEBI:46911"/>
    </ligand>
</feature>
<dbReference type="Pfam" id="PF02729">
    <property type="entry name" value="OTCace_N"/>
    <property type="match status" value="1"/>
</dbReference>
<dbReference type="GO" id="GO:0004585">
    <property type="term" value="F:ornithine carbamoyltransferase activity"/>
    <property type="evidence" value="ECO:0007669"/>
    <property type="project" value="UniProtKB-EC"/>
</dbReference>
<dbReference type="InterPro" id="IPR036901">
    <property type="entry name" value="Asp/Orn_carbamoylTrfase_sf"/>
</dbReference>
<organism evidence="10 11">
    <name type="scientific">Sphingomonas japonica</name>
    <dbReference type="NCBI Taxonomy" id="511662"/>
    <lineage>
        <taxon>Bacteria</taxon>
        <taxon>Pseudomonadati</taxon>
        <taxon>Pseudomonadota</taxon>
        <taxon>Alphaproteobacteria</taxon>
        <taxon>Sphingomonadales</taxon>
        <taxon>Sphingomonadaceae</taxon>
        <taxon>Sphingomonas</taxon>
    </lineage>
</organism>
<sequence length="307" mass="32733">MTIRHFLDLSSAGPDAIAAMLADAIDRKAARKGWPKGRADADAPLAGHTLAMVFEKSSTRTRVSFDMAIRQLGGSSVVLDSATTQLGRGETVADTARVLSGYCDAIMVRTDDHTKLLEMAEHASVPVINGLTDDSHPCQIVADLLTIVESGKSLPGLKVAWMGDANNVLASIFEAGALMQFDVVAACAQGFGPHDAMLARGQGRARCVASPREAIEGADIVVTDTWISMGQEHAETKLAALAPYQVDAALMARAKPDAKFLHCLPAHRGEEVTAEVIDGPQSLIWPEAENRLHAQKSILRWCFGQLG</sequence>
<evidence type="ECO:0000256" key="1">
    <source>
        <dbReference type="ARBA" id="ARBA00003822"/>
    </source>
</evidence>
<dbReference type="InterPro" id="IPR006132">
    <property type="entry name" value="Asp/Orn_carbamoyltranf_P-bd"/>
</dbReference>
<reference evidence="10 11" key="1">
    <citation type="submission" date="2020-03" db="EMBL/GenBank/DDBJ databases">
        <title>Genomic Encyclopedia of Type Strains, Phase IV (KMG-IV): sequencing the most valuable type-strain genomes for metagenomic binning, comparative biology and taxonomic classification.</title>
        <authorList>
            <person name="Goeker M."/>
        </authorList>
    </citation>
    <scope>NUCLEOTIDE SEQUENCE [LARGE SCALE GENOMIC DNA]</scope>
    <source>
        <strain evidence="10 11">DSM 22753</strain>
    </source>
</reference>
<feature type="domain" description="Aspartate/ornithine carbamoyltransferase carbamoyl-P binding" evidence="9">
    <location>
        <begin position="4"/>
        <end position="149"/>
    </location>
</feature>
<dbReference type="EC" id="2.1.3.3" evidence="4 7"/>
<feature type="binding site" evidence="7">
    <location>
        <begin position="228"/>
        <end position="229"/>
    </location>
    <ligand>
        <name>L-ornithine</name>
        <dbReference type="ChEBI" id="CHEBI:46911"/>
    </ligand>
</feature>
<dbReference type="HAMAP" id="MF_01109">
    <property type="entry name" value="OTCase"/>
    <property type="match status" value="1"/>
</dbReference>
<dbReference type="Pfam" id="PF00185">
    <property type="entry name" value="OTCace"/>
    <property type="match status" value="1"/>
</dbReference>
<keyword evidence="5 7" id="KW-0808">Transferase</keyword>
<evidence type="ECO:0000259" key="8">
    <source>
        <dbReference type="Pfam" id="PF00185"/>
    </source>
</evidence>
<dbReference type="PRINTS" id="PR00102">
    <property type="entry name" value="OTCASE"/>
</dbReference>
<dbReference type="PANTHER" id="PTHR45753:SF3">
    <property type="entry name" value="ORNITHINE TRANSCARBAMYLASE, MITOCHONDRIAL"/>
    <property type="match status" value="1"/>
</dbReference>
<feature type="binding site" evidence="7">
    <location>
        <position position="291"/>
    </location>
    <ligand>
        <name>carbamoyl phosphate</name>
        <dbReference type="ChEBI" id="CHEBI:58228"/>
    </ligand>
</feature>
<dbReference type="InterPro" id="IPR024904">
    <property type="entry name" value="OTCase_ArgI"/>
</dbReference>
<dbReference type="NCBIfam" id="NF001986">
    <property type="entry name" value="PRK00779.1"/>
    <property type="match status" value="1"/>
</dbReference>
<evidence type="ECO:0000256" key="6">
    <source>
        <dbReference type="ARBA" id="ARBA00048772"/>
    </source>
</evidence>
<comment type="function">
    <text evidence="1">Reversibly catalyzes the transfer of the carbamoyl group from carbamoyl phosphate (CP) to the N(epsilon) atom of ornithine (ORN) to produce L-citrulline.</text>
</comment>
<comment type="similarity">
    <text evidence="3 7">Belongs to the aspartate/ornithine carbamoyltransferase superfamily. OTCase family.</text>
</comment>
<gene>
    <name evidence="10" type="ORF">FHT01_000501</name>
</gene>
<evidence type="ECO:0000256" key="3">
    <source>
        <dbReference type="ARBA" id="ARBA00007805"/>
    </source>
</evidence>
<feature type="binding site" evidence="7">
    <location>
        <position position="109"/>
    </location>
    <ligand>
        <name>carbamoyl phosphate</name>
        <dbReference type="ChEBI" id="CHEBI:58228"/>
    </ligand>
</feature>
<accession>A0ABX0TXD3</accession>
<evidence type="ECO:0000256" key="5">
    <source>
        <dbReference type="ARBA" id="ARBA00022679"/>
    </source>
</evidence>
<dbReference type="PRINTS" id="PR00100">
    <property type="entry name" value="AOTCASE"/>
</dbReference>
<dbReference type="Proteomes" id="UP000788153">
    <property type="component" value="Unassembled WGS sequence"/>
</dbReference>
<dbReference type="SUPFAM" id="SSF53671">
    <property type="entry name" value="Aspartate/ornithine carbamoyltransferase"/>
    <property type="match status" value="1"/>
</dbReference>
<dbReference type="InterPro" id="IPR002292">
    <property type="entry name" value="Orn/put_carbamltrans"/>
</dbReference>
<keyword evidence="11" id="KW-1185">Reference proteome</keyword>
<evidence type="ECO:0000259" key="9">
    <source>
        <dbReference type="Pfam" id="PF02729"/>
    </source>
</evidence>
<dbReference type="InterPro" id="IPR006131">
    <property type="entry name" value="Asp_carbamoyltransf_Asp/Orn-bd"/>
</dbReference>
<dbReference type="InterPro" id="IPR006130">
    <property type="entry name" value="Asp/Orn_carbamoylTrfase"/>
</dbReference>
<evidence type="ECO:0000256" key="7">
    <source>
        <dbReference type="HAMAP-Rule" id="MF_01109"/>
    </source>
</evidence>
<feature type="binding site" evidence="7">
    <location>
        <position position="167"/>
    </location>
    <ligand>
        <name>L-ornithine</name>
        <dbReference type="ChEBI" id="CHEBI:46911"/>
    </ligand>
</feature>
<comment type="caution">
    <text evidence="10">The sequence shown here is derived from an EMBL/GenBank/DDBJ whole genome shotgun (WGS) entry which is preliminary data.</text>
</comment>
<dbReference type="NCBIfam" id="TIGR00658">
    <property type="entry name" value="orni_carb_tr"/>
    <property type="match status" value="1"/>
</dbReference>
<feature type="binding site" evidence="7">
    <location>
        <begin position="263"/>
        <end position="264"/>
    </location>
    <ligand>
        <name>carbamoyl phosphate</name>
        <dbReference type="ChEBI" id="CHEBI:58228"/>
    </ligand>
</feature>
<comment type="subcellular location">
    <subcellularLocation>
        <location evidence="7">Cytoplasm</location>
    </subcellularLocation>
</comment>
<evidence type="ECO:0000313" key="11">
    <source>
        <dbReference type="Proteomes" id="UP000788153"/>
    </source>
</evidence>
<dbReference type="EMBL" id="JAASQP010000001">
    <property type="protein sequence ID" value="NIJ22959.1"/>
    <property type="molecule type" value="Genomic_DNA"/>
</dbReference>
<dbReference type="Gene3D" id="3.40.50.1370">
    <property type="entry name" value="Aspartate/ornithine carbamoyltransferase"/>
    <property type="match status" value="2"/>
</dbReference>
<proteinExistence type="inferred from homology"/>
<feature type="binding site" evidence="7">
    <location>
        <position position="85"/>
    </location>
    <ligand>
        <name>carbamoyl phosphate</name>
        <dbReference type="ChEBI" id="CHEBI:58228"/>
    </ligand>
</feature>
<feature type="binding site" evidence="7">
    <location>
        <begin position="136"/>
        <end position="139"/>
    </location>
    <ligand>
        <name>carbamoyl phosphate</name>
        <dbReference type="ChEBI" id="CHEBI:58228"/>
    </ligand>
</feature>
<feature type="binding site" evidence="7">
    <location>
        <begin position="58"/>
        <end position="61"/>
    </location>
    <ligand>
        <name>carbamoyl phosphate</name>
        <dbReference type="ChEBI" id="CHEBI:58228"/>
    </ligand>
</feature>
<dbReference type="RefSeq" id="WP_180345103.1">
    <property type="nucleotide sequence ID" value="NZ_BAAAEV010000001.1"/>
</dbReference>
<name>A0ABX0TXD3_9SPHN</name>
<dbReference type="PANTHER" id="PTHR45753">
    <property type="entry name" value="ORNITHINE CARBAMOYLTRANSFERASE, MITOCHONDRIAL"/>
    <property type="match status" value="1"/>
</dbReference>
<evidence type="ECO:0000256" key="2">
    <source>
        <dbReference type="ARBA" id="ARBA00004975"/>
    </source>
</evidence>
<evidence type="ECO:0000256" key="4">
    <source>
        <dbReference type="ARBA" id="ARBA00013007"/>
    </source>
</evidence>
<dbReference type="PROSITE" id="PS00097">
    <property type="entry name" value="CARBAMOYLTRANSFERASE"/>
    <property type="match status" value="1"/>
</dbReference>
<keyword evidence="7" id="KW-0963">Cytoplasm</keyword>